<dbReference type="GO" id="GO:0031267">
    <property type="term" value="F:small GTPase binding"/>
    <property type="evidence" value="ECO:0007669"/>
    <property type="project" value="InterPro"/>
</dbReference>
<proteinExistence type="predicted"/>
<feature type="compositionally biased region" description="Basic and acidic residues" evidence="1">
    <location>
        <begin position="70"/>
        <end position="84"/>
    </location>
</feature>
<evidence type="ECO:0000313" key="3">
    <source>
        <dbReference type="EMBL" id="KAJ5068187.1"/>
    </source>
</evidence>
<dbReference type="GO" id="GO:0003779">
    <property type="term" value="F:actin binding"/>
    <property type="evidence" value="ECO:0007669"/>
    <property type="project" value="InterPro"/>
</dbReference>
<organism evidence="3 4">
    <name type="scientific">Anaeramoeba ignava</name>
    <name type="common">Anaerobic marine amoeba</name>
    <dbReference type="NCBI Taxonomy" id="1746090"/>
    <lineage>
        <taxon>Eukaryota</taxon>
        <taxon>Metamonada</taxon>
        <taxon>Anaeramoebidae</taxon>
        <taxon>Anaeramoeba</taxon>
    </lineage>
</organism>
<protein>
    <submittedName>
        <fullName evidence="3">Disheveled-associated activator of morphogenesis 2</fullName>
    </submittedName>
</protein>
<dbReference type="Pfam" id="PF06371">
    <property type="entry name" value="Drf_GBD"/>
    <property type="match status" value="1"/>
</dbReference>
<accession>A0A9Q0R5M2</accession>
<evidence type="ECO:0000313" key="4">
    <source>
        <dbReference type="Proteomes" id="UP001149090"/>
    </source>
</evidence>
<name>A0A9Q0R5M2_ANAIG</name>
<evidence type="ECO:0000259" key="2">
    <source>
        <dbReference type="Pfam" id="PF06371"/>
    </source>
</evidence>
<keyword evidence="4" id="KW-1185">Reference proteome</keyword>
<dbReference type="InterPro" id="IPR010473">
    <property type="entry name" value="GTPase-bd"/>
</dbReference>
<gene>
    <name evidence="3" type="ORF">M0811_12523</name>
</gene>
<dbReference type="EMBL" id="JAPDFW010000119">
    <property type="protein sequence ID" value="KAJ5068187.1"/>
    <property type="molecule type" value="Genomic_DNA"/>
</dbReference>
<comment type="caution">
    <text evidence="3">The sequence shown here is derived from an EMBL/GenBank/DDBJ whole genome shotgun (WGS) entry which is preliminary data.</text>
</comment>
<sequence>MGNCIVKPTYEIEKSSNIQSNNLPPLPSKQELNEKFENFLNDLKIPNIQKKAMRLLSDQQKWRLIYHEEQSEKQDLKSEEHKTSDNTISLTPTYQQQNYQQPIYEPNYQEPNYQESNFQLGYQEPNFQLNYQDPDNNYQPNYEGPIGMNFSDFSTYNPPQNQYQNN</sequence>
<feature type="region of interest" description="Disordered" evidence="1">
    <location>
        <begin position="70"/>
        <end position="95"/>
    </location>
</feature>
<reference evidence="3" key="1">
    <citation type="submission" date="2022-10" db="EMBL/GenBank/DDBJ databases">
        <title>Novel sulphate-reducing endosymbionts in the free-living metamonad Anaeramoeba.</title>
        <authorList>
            <person name="Jerlstrom-Hultqvist J."/>
            <person name="Cepicka I."/>
            <person name="Gallot-Lavallee L."/>
            <person name="Salas-Leiva D."/>
            <person name="Curtis B.A."/>
            <person name="Zahonova K."/>
            <person name="Pipaliya S."/>
            <person name="Dacks J."/>
            <person name="Roger A.J."/>
        </authorList>
    </citation>
    <scope>NUCLEOTIDE SEQUENCE</scope>
    <source>
        <strain evidence="3">BMAN</strain>
    </source>
</reference>
<dbReference type="AlphaFoldDB" id="A0A9Q0R5M2"/>
<feature type="domain" description="Formin GTPase-binding" evidence="2">
    <location>
        <begin position="27"/>
        <end position="93"/>
    </location>
</feature>
<evidence type="ECO:0000256" key="1">
    <source>
        <dbReference type="SAM" id="MobiDB-lite"/>
    </source>
</evidence>
<dbReference type="Proteomes" id="UP001149090">
    <property type="component" value="Unassembled WGS sequence"/>
</dbReference>
<dbReference type="GO" id="GO:0030036">
    <property type="term" value="P:actin cytoskeleton organization"/>
    <property type="evidence" value="ECO:0007669"/>
    <property type="project" value="InterPro"/>
</dbReference>